<reference evidence="2 3" key="1">
    <citation type="journal article" date="2020" name="Mol. Biol. Evol.">
        <title>Distinct Expression and Methylation Patterns for Genes with Different Fates following a Single Whole-Genome Duplication in Flowering Plants.</title>
        <authorList>
            <person name="Shi T."/>
            <person name="Rahmani R.S."/>
            <person name="Gugger P.F."/>
            <person name="Wang M."/>
            <person name="Li H."/>
            <person name="Zhang Y."/>
            <person name="Li Z."/>
            <person name="Wang Q."/>
            <person name="Van de Peer Y."/>
            <person name="Marchal K."/>
            <person name="Chen J."/>
        </authorList>
    </citation>
    <scope>NUCLEOTIDE SEQUENCE [LARGE SCALE GENOMIC DNA]</scope>
    <source>
        <tissue evidence="2">Leaf</tissue>
    </source>
</reference>
<evidence type="ECO:0000259" key="1">
    <source>
        <dbReference type="Pfam" id="PF00076"/>
    </source>
</evidence>
<dbReference type="Gene3D" id="3.30.70.330">
    <property type="match status" value="1"/>
</dbReference>
<protein>
    <recommendedName>
        <fullName evidence="1">RRM domain-containing protein</fullName>
    </recommendedName>
</protein>
<comment type="caution">
    <text evidence="2">The sequence shown here is derived from an EMBL/GenBank/DDBJ whole genome shotgun (WGS) entry which is preliminary data.</text>
</comment>
<organism evidence="2 3">
    <name type="scientific">Nelumbo nucifera</name>
    <name type="common">Sacred lotus</name>
    <dbReference type="NCBI Taxonomy" id="4432"/>
    <lineage>
        <taxon>Eukaryota</taxon>
        <taxon>Viridiplantae</taxon>
        <taxon>Streptophyta</taxon>
        <taxon>Embryophyta</taxon>
        <taxon>Tracheophyta</taxon>
        <taxon>Spermatophyta</taxon>
        <taxon>Magnoliopsida</taxon>
        <taxon>Proteales</taxon>
        <taxon>Nelumbonaceae</taxon>
        <taxon>Nelumbo</taxon>
    </lineage>
</organism>
<accession>A0A822Z5W2</accession>
<dbReference type="InterPro" id="IPR000504">
    <property type="entry name" value="RRM_dom"/>
</dbReference>
<dbReference type="InterPro" id="IPR050441">
    <property type="entry name" value="RBM"/>
</dbReference>
<evidence type="ECO:0000313" key="2">
    <source>
        <dbReference type="EMBL" id="DAD38825.1"/>
    </source>
</evidence>
<proteinExistence type="predicted"/>
<name>A0A822Z5W2_NELNU</name>
<dbReference type="InterPro" id="IPR035979">
    <property type="entry name" value="RBD_domain_sf"/>
</dbReference>
<sequence>MCSARKANVQRSTYRNDYRCSFYCTWTRECRGFGFVTMSMVKEADRCIECLDHSVLEGRIIIVEKGKEEKRSNDI</sequence>
<dbReference type="PANTHER" id="PTHR48034">
    <property type="entry name" value="TRANSFORMER-2 SEX-DETERMINING PROTEIN-RELATED"/>
    <property type="match status" value="1"/>
</dbReference>
<dbReference type="EMBL" id="DUZY01000005">
    <property type="protein sequence ID" value="DAD38825.1"/>
    <property type="molecule type" value="Genomic_DNA"/>
</dbReference>
<dbReference type="Proteomes" id="UP000607653">
    <property type="component" value="Unassembled WGS sequence"/>
</dbReference>
<dbReference type="InterPro" id="IPR012677">
    <property type="entry name" value="Nucleotide-bd_a/b_plait_sf"/>
</dbReference>
<gene>
    <name evidence="2" type="ORF">HUJ06_013147</name>
</gene>
<dbReference type="GO" id="GO:0003723">
    <property type="term" value="F:RNA binding"/>
    <property type="evidence" value="ECO:0007669"/>
    <property type="project" value="InterPro"/>
</dbReference>
<dbReference type="AlphaFoldDB" id="A0A822Z5W2"/>
<evidence type="ECO:0000313" key="3">
    <source>
        <dbReference type="Proteomes" id="UP000607653"/>
    </source>
</evidence>
<feature type="domain" description="RRM" evidence="1">
    <location>
        <begin position="27"/>
        <end position="60"/>
    </location>
</feature>
<keyword evidence="3" id="KW-1185">Reference proteome</keyword>
<dbReference type="SUPFAM" id="SSF54928">
    <property type="entry name" value="RNA-binding domain, RBD"/>
    <property type="match status" value="1"/>
</dbReference>
<dbReference type="Pfam" id="PF00076">
    <property type="entry name" value="RRM_1"/>
    <property type="match status" value="1"/>
</dbReference>